<dbReference type="Pfam" id="PF13188">
    <property type="entry name" value="PAS_8"/>
    <property type="match status" value="1"/>
</dbReference>
<accession>A0A9D1J9Z8</accession>
<dbReference type="SMART" id="SM00331">
    <property type="entry name" value="PP2C_SIG"/>
    <property type="match status" value="1"/>
</dbReference>
<dbReference type="Gene3D" id="3.60.40.10">
    <property type="entry name" value="PPM-type phosphatase domain"/>
    <property type="match status" value="1"/>
</dbReference>
<dbReference type="PANTHER" id="PTHR43156">
    <property type="entry name" value="STAGE II SPORULATION PROTEIN E-RELATED"/>
    <property type="match status" value="1"/>
</dbReference>
<dbReference type="SUPFAM" id="SSF55785">
    <property type="entry name" value="PYP-like sensor domain (PAS domain)"/>
    <property type="match status" value="1"/>
</dbReference>
<feature type="domain" description="PPM-type phosphatase" evidence="2">
    <location>
        <begin position="158"/>
        <end position="366"/>
    </location>
</feature>
<sequence>MNGAYAPTDRMIERYYRRLLDGVPSGLVVTDKNLKVVYTNAAFRALFPAVSAKGSLGKVVGCTGDAKKCGSSDCVKGCMLYQAFEDALYSARPTMQRVQLSVNGEEGETEISFVLTVKPIADGICMGIIDDALQTELAGELRSARAIQQKLLPAGRWVAGKRYSYMYIPCRDIGGDLPEIFAVENSACGVIADVSGKGISAGMLTAFVKAAYDKTAFSPAQAISSLSERFRELNLDEKNYVTVAAARIDEHSITYSMAGHNVPILLKSGGGITRIMLNSPPVSNWFDDPRYFEDTIPYKKGDILVLLTDGVTECRNAAGEMFGVDGAMRTLSYARTGEEFIKDLETNLREFCKELNDDITAIAFDL</sequence>
<name>A0A9D1J9Z8_9FIRM</name>
<organism evidence="3 4">
    <name type="scientific">Candidatus Coproplasma avicola</name>
    <dbReference type="NCBI Taxonomy" id="2840744"/>
    <lineage>
        <taxon>Bacteria</taxon>
        <taxon>Bacillati</taxon>
        <taxon>Bacillota</taxon>
        <taxon>Clostridia</taxon>
        <taxon>Eubacteriales</taxon>
        <taxon>Candidatus Coproplasma</taxon>
    </lineage>
</organism>
<dbReference type="Gene3D" id="3.30.450.20">
    <property type="entry name" value="PAS domain"/>
    <property type="match status" value="1"/>
</dbReference>
<dbReference type="InterPro" id="IPR036457">
    <property type="entry name" value="PPM-type-like_dom_sf"/>
</dbReference>
<evidence type="ECO:0000259" key="2">
    <source>
        <dbReference type="SMART" id="SM00331"/>
    </source>
</evidence>
<dbReference type="Pfam" id="PF07228">
    <property type="entry name" value="SpoIIE"/>
    <property type="match status" value="1"/>
</dbReference>
<dbReference type="InterPro" id="IPR035965">
    <property type="entry name" value="PAS-like_dom_sf"/>
</dbReference>
<dbReference type="InterPro" id="IPR001932">
    <property type="entry name" value="PPM-type_phosphatase-like_dom"/>
</dbReference>
<reference evidence="3" key="2">
    <citation type="journal article" date="2021" name="PeerJ">
        <title>Extensive microbial diversity within the chicken gut microbiome revealed by metagenomics and culture.</title>
        <authorList>
            <person name="Gilroy R."/>
            <person name="Ravi A."/>
            <person name="Getino M."/>
            <person name="Pursley I."/>
            <person name="Horton D.L."/>
            <person name="Alikhan N.F."/>
            <person name="Baker D."/>
            <person name="Gharbi K."/>
            <person name="Hall N."/>
            <person name="Watson M."/>
            <person name="Adriaenssens E.M."/>
            <person name="Foster-Nyarko E."/>
            <person name="Jarju S."/>
            <person name="Secka A."/>
            <person name="Antonio M."/>
            <person name="Oren A."/>
            <person name="Chaudhuri R.R."/>
            <person name="La Ragione R."/>
            <person name="Hildebrand F."/>
            <person name="Pallen M.J."/>
        </authorList>
    </citation>
    <scope>NUCLEOTIDE SEQUENCE</scope>
    <source>
        <strain evidence="3">ChiW16-3235</strain>
    </source>
</reference>
<dbReference type="GO" id="GO:0016791">
    <property type="term" value="F:phosphatase activity"/>
    <property type="evidence" value="ECO:0007669"/>
    <property type="project" value="TreeGrafter"/>
</dbReference>
<gene>
    <name evidence="3" type="ORF">IAB94_05705</name>
</gene>
<comment type="caution">
    <text evidence="3">The sequence shown here is derived from an EMBL/GenBank/DDBJ whole genome shotgun (WGS) entry which is preliminary data.</text>
</comment>
<reference evidence="3" key="1">
    <citation type="submission" date="2020-10" db="EMBL/GenBank/DDBJ databases">
        <authorList>
            <person name="Gilroy R."/>
        </authorList>
    </citation>
    <scope>NUCLEOTIDE SEQUENCE</scope>
    <source>
        <strain evidence="3">ChiW16-3235</strain>
    </source>
</reference>
<dbReference type="SUPFAM" id="SSF81606">
    <property type="entry name" value="PP2C-like"/>
    <property type="match status" value="1"/>
</dbReference>
<protein>
    <submittedName>
        <fullName evidence="3">SpoIIE family protein phosphatase</fullName>
    </submittedName>
</protein>
<dbReference type="AlphaFoldDB" id="A0A9D1J9Z8"/>
<evidence type="ECO:0000256" key="1">
    <source>
        <dbReference type="ARBA" id="ARBA00022801"/>
    </source>
</evidence>
<dbReference type="InterPro" id="IPR000014">
    <property type="entry name" value="PAS"/>
</dbReference>
<dbReference type="InterPro" id="IPR052016">
    <property type="entry name" value="Bact_Sigma-Reg"/>
</dbReference>
<keyword evidence="1" id="KW-0378">Hydrolase</keyword>
<proteinExistence type="predicted"/>
<dbReference type="Proteomes" id="UP000823913">
    <property type="component" value="Unassembled WGS sequence"/>
</dbReference>
<dbReference type="EMBL" id="DVHK01000115">
    <property type="protein sequence ID" value="HIR67522.1"/>
    <property type="molecule type" value="Genomic_DNA"/>
</dbReference>
<evidence type="ECO:0000313" key="3">
    <source>
        <dbReference type="EMBL" id="HIR67522.1"/>
    </source>
</evidence>
<evidence type="ECO:0000313" key="4">
    <source>
        <dbReference type="Proteomes" id="UP000823913"/>
    </source>
</evidence>
<dbReference type="PANTHER" id="PTHR43156:SF2">
    <property type="entry name" value="STAGE II SPORULATION PROTEIN E"/>
    <property type="match status" value="1"/>
</dbReference>